<proteinExistence type="inferred from homology"/>
<evidence type="ECO:0000256" key="2">
    <source>
        <dbReference type="ARBA" id="ARBA00022490"/>
    </source>
</evidence>
<dbReference type="InterPro" id="IPR059073">
    <property type="entry name" value="TRMT11_N"/>
</dbReference>
<feature type="domain" description="tRNA (guanine(10)-N(2))-methyltransferase TRMT11 N-terminal" evidence="13">
    <location>
        <begin position="3"/>
        <end position="167"/>
    </location>
</feature>
<dbReference type="GO" id="GO:0000049">
    <property type="term" value="F:tRNA binding"/>
    <property type="evidence" value="ECO:0007669"/>
    <property type="project" value="UniProtKB-UniRule"/>
</dbReference>
<keyword evidence="5 10" id="KW-0808">Transferase</keyword>
<dbReference type="Pfam" id="PF25904">
    <property type="entry name" value="Tmrp11_N"/>
    <property type="match status" value="1"/>
</dbReference>
<comment type="similarity">
    <text evidence="10">Belongs to the class I-like SAM-binding methyltransferase superfamily. TRM11 methyltransferase family.</text>
</comment>
<keyword evidence="2" id="KW-0963">Cytoplasm</keyword>
<dbReference type="PANTHER" id="PTHR13370:SF3">
    <property type="entry name" value="TRNA (GUANINE(10)-N2)-METHYLTRANSFERASE HOMOLOG"/>
    <property type="match status" value="1"/>
</dbReference>
<dbReference type="GO" id="GO:0160102">
    <property type="term" value="F:tRNA (guanine(10)-N2)-methyltransferase activity"/>
    <property type="evidence" value="ECO:0007669"/>
    <property type="project" value="UniProtKB-EC"/>
</dbReference>
<evidence type="ECO:0000256" key="11">
    <source>
        <dbReference type="SAM" id="MobiDB-lite"/>
    </source>
</evidence>
<evidence type="ECO:0000313" key="14">
    <source>
        <dbReference type="EMBL" id="KAF2034915.1"/>
    </source>
</evidence>
<evidence type="ECO:0000256" key="8">
    <source>
        <dbReference type="ARBA" id="ARBA00022884"/>
    </source>
</evidence>
<dbReference type="GO" id="GO:0043527">
    <property type="term" value="C:tRNA methyltransferase complex"/>
    <property type="evidence" value="ECO:0007669"/>
    <property type="project" value="UniProtKB-ARBA"/>
</dbReference>
<dbReference type="InterPro" id="IPR002052">
    <property type="entry name" value="DNA_methylase_N6_adenine_CS"/>
</dbReference>
<accession>A0A9P4HH54</accession>
<keyword evidence="6 10" id="KW-0949">S-adenosyl-L-methionine</keyword>
<dbReference type="Pfam" id="PF01170">
    <property type="entry name" value="UPF0020"/>
    <property type="match status" value="1"/>
</dbReference>
<evidence type="ECO:0000256" key="10">
    <source>
        <dbReference type="PROSITE-ProRule" id="PRU00959"/>
    </source>
</evidence>
<evidence type="ECO:0000256" key="3">
    <source>
        <dbReference type="ARBA" id="ARBA00022555"/>
    </source>
</evidence>
<dbReference type="AlphaFoldDB" id="A0A9P4HH54"/>
<sequence>MPTYLVRLAQAHESFRKVELRALADLYDVGLEFLTYDEDSPYCLVDLPSDSAARSIISRSILAQGVYELWGQGATYDELHKSVKSISASRWSQYEQSSFRFTVEGYRGGKLAAEQRDIIESFSYLDFQGPPRMRNPDVAFRIFEDYDLDVPTPKFLYFGRLVAESGRNEAKKVYDLKKRHYISTTSMDAELTLLTANIAQVTPGKLFYDPFMGTGGFPIACAHFGAVVFGSDIDGRTIRGTGGSARRGQTGKMDVVGNFKQYGLTSSYLGGFVSDLTNTPLRVPVSASSASGGFLDGIVCDPPYGIREGLKVLGSRQALLENERQSHEDQYKIPGYIPPKRPYSFIALLDDILAFAVATLVENGRLSMWMPTANDEDTELVIPSHPCLQLESVCVQAFNKWSRRLLTYRRLKESEIPKGALEIATKEYEKGTRASDLNGFRRKYFQGFKEFNNMRKEFERMKMAPANDGIEKDSTAEGGLGQKSETKH</sequence>
<dbReference type="GO" id="GO:0005737">
    <property type="term" value="C:cytoplasm"/>
    <property type="evidence" value="ECO:0007669"/>
    <property type="project" value="UniProtKB-SubCell"/>
</dbReference>
<evidence type="ECO:0000256" key="1">
    <source>
        <dbReference type="ARBA" id="ARBA00004496"/>
    </source>
</evidence>
<dbReference type="EMBL" id="ML978159">
    <property type="protein sequence ID" value="KAF2034915.1"/>
    <property type="molecule type" value="Genomic_DNA"/>
</dbReference>
<comment type="caution">
    <text evidence="14">The sequence shown here is derived from an EMBL/GenBank/DDBJ whole genome shotgun (WGS) entry which is preliminary data.</text>
</comment>
<evidence type="ECO:0000256" key="9">
    <source>
        <dbReference type="ARBA" id="ARBA00066937"/>
    </source>
</evidence>
<keyword evidence="7 10" id="KW-0819">tRNA processing</keyword>
<evidence type="ECO:0000256" key="7">
    <source>
        <dbReference type="ARBA" id="ARBA00022694"/>
    </source>
</evidence>
<evidence type="ECO:0000256" key="6">
    <source>
        <dbReference type="ARBA" id="ARBA00022691"/>
    </source>
</evidence>
<protein>
    <recommendedName>
        <fullName evidence="9">tRNA (guanine(10)-N(2))-methyltransferase</fullName>
        <ecNumber evidence="9">2.1.1.214</ecNumber>
    </recommendedName>
</protein>
<keyword evidence="8 10" id="KW-0694">RNA-binding</keyword>
<evidence type="ECO:0000256" key="4">
    <source>
        <dbReference type="ARBA" id="ARBA00022603"/>
    </source>
</evidence>
<evidence type="ECO:0000259" key="13">
    <source>
        <dbReference type="Pfam" id="PF25904"/>
    </source>
</evidence>
<dbReference type="InterPro" id="IPR016691">
    <property type="entry name" value="TRMT11"/>
</dbReference>
<evidence type="ECO:0000313" key="15">
    <source>
        <dbReference type="Proteomes" id="UP000799777"/>
    </source>
</evidence>
<keyword evidence="3 10" id="KW-0820">tRNA-binding</keyword>
<dbReference type="SUPFAM" id="SSF53335">
    <property type="entry name" value="S-adenosyl-L-methionine-dependent methyltransferases"/>
    <property type="match status" value="1"/>
</dbReference>
<name>A0A9P4HH54_9PLEO</name>
<dbReference type="Gene3D" id="3.40.50.150">
    <property type="entry name" value="Vaccinia Virus protein VP39"/>
    <property type="match status" value="1"/>
</dbReference>
<feature type="region of interest" description="Disordered" evidence="11">
    <location>
        <begin position="463"/>
        <end position="488"/>
    </location>
</feature>
<dbReference type="PANTHER" id="PTHR13370">
    <property type="entry name" value="RNA METHYLASE-RELATED"/>
    <property type="match status" value="1"/>
</dbReference>
<organism evidence="14 15">
    <name type="scientific">Setomelanomma holmii</name>
    <dbReference type="NCBI Taxonomy" id="210430"/>
    <lineage>
        <taxon>Eukaryota</taxon>
        <taxon>Fungi</taxon>
        <taxon>Dikarya</taxon>
        <taxon>Ascomycota</taxon>
        <taxon>Pezizomycotina</taxon>
        <taxon>Dothideomycetes</taxon>
        <taxon>Pleosporomycetidae</taxon>
        <taxon>Pleosporales</taxon>
        <taxon>Pleosporineae</taxon>
        <taxon>Phaeosphaeriaceae</taxon>
        <taxon>Setomelanomma</taxon>
    </lineage>
</organism>
<keyword evidence="4 10" id="KW-0489">Methyltransferase</keyword>
<gene>
    <name evidence="14" type="ORF">EK21DRAFT_97122</name>
</gene>
<dbReference type="PIRSF" id="PIRSF017259">
    <property type="entry name" value="tRNA_mtfrase_TRM11"/>
    <property type="match status" value="1"/>
</dbReference>
<dbReference type="Proteomes" id="UP000799777">
    <property type="component" value="Unassembled WGS sequence"/>
</dbReference>
<comment type="subcellular location">
    <subcellularLocation>
        <location evidence="1">Cytoplasm</location>
    </subcellularLocation>
</comment>
<dbReference type="GO" id="GO:0032259">
    <property type="term" value="P:methylation"/>
    <property type="evidence" value="ECO:0007669"/>
    <property type="project" value="UniProtKB-UniRule"/>
</dbReference>
<dbReference type="InterPro" id="IPR000241">
    <property type="entry name" value="RlmKL-like_Mtase"/>
</dbReference>
<reference evidence="14" key="1">
    <citation type="journal article" date="2020" name="Stud. Mycol.">
        <title>101 Dothideomycetes genomes: a test case for predicting lifestyles and emergence of pathogens.</title>
        <authorList>
            <person name="Haridas S."/>
            <person name="Albert R."/>
            <person name="Binder M."/>
            <person name="Bloem J."/>
            <person name="Labutti K."/>
            <person name="Salamov A."/>
            <person name="Andreopoulos B."/>
            <person name="Baker S."/>
            <person name="Barry K."/>
            <person name="Bills G."/>
            <person name="Bluhm B."/>
            <person name="Cannon C."/>
            <person name="Castanera R."/>
            <person name="Culley D."/>
            <person name="Daum C."/>
            <person name="Ezra D."/>
            <person name="Gonzalez J."/>
            <person name="Henrissat B."/>
            <person name="Kuo A."/>
            <person name="Liang C."/>
            <person name="Lipzen A."/>
            <person name="Lutzoni F."/>
            <person name="Magnuson J."/>
            <person name="Mondo S."/>
            <person name="Nolan M."/>
            <person name="Ohm R."/>
            <person name="Pangilinan J."/>
            <person name="Park H.-J."/>
            <person name="Ramirez L."/>
            <person name="Alfaro M."/>
            <person name="Sun H."/>
            <person name="Tritt A."/>
            <person name="Yoshinaga Y."/>
            <person name="Zwiers L.-H."/>
            <person name="Turgeon B."/>
            <person name="Goodwin S."/>
            <person name="Spatafora J."/>
            <person name="Crous P."/>
            <person name="Grigoriev I."/>
        </authorList>
    </citation>
    <scope>NUCLEOTIDE SEQUENCE</scope>
    <source>
        <strain evidence="14">CBS 110217</strain>
    </source>
</reference>
<dbReference type="PROSITE" id="PS51627">
    <property type="entry name" value="SAM_MT_TRM11"/>
    <property type="match status" value="1"/>
</dbReference>
<dbReference type="GO" id="GO:0008033">
    <property type="term" value="P:tRNA processing"/>
    <property type="evidence" value="ECO:0007669"/>
    <property type="project" value="UniProtKB-UniRule"/>
</dbReference>
<evidence type="ECO:0000256" key="5">
    <source>
        <dbReference type="ARBA" id="ARBA00022679"/>
    </source>
</evidence>
<dbReference type="EC" id="2.1.1.214" evidence="9"/>
<dbReference type="InterPro" id="IPR029063">
    <property type="entry name" value="SAM-dependent_MTases_sf"/>
</dbReference>
<dbReference type="PROSITE" id="PS00092">
    <property type="entry name" value="N6_MTASE"/>
    <property type="match status" value="1"/>
</dbReference>
<evidence type="ECO:0000259" key="12">
    <source>
        <dbReference type="Pfam" id="PF01170"/>
    </source>
</evidence>
<keyword evidence="15" id="KW-1185">Reference proteome</keyword>
<dbReference type="OrthoDB" id="296065at2759"/>
<feature type="domain" description="Ribosomal RNA large subunit methyltransferase K/L-like methyltransferase" evidence="12">
    <location>
        <begin position="178"/>
        <end position="309"/>
    </location>
</feature>